<dbReference type="AlphaFoldDB" id="A0ABD2XXV1"/>
<evidence type="ECO:0000313" key="2">
    <source>
        <dbReference type="EMBL" id="KAL3498377.1"/>
    </source>
</evidence>
<organism evidence="2 3">
    <name type="scientific">Cinchona calisaya</name>
    <dbReference type="NCBI Taxonomy" id="153742"/>
    <lineage>
        <taxon>Eukaryota</taxon>
        <taxon>Viridiplantae</taxon>
        <taxon>Streptophyta</taxon>
        <taxon>Embryophyta</taxon>
        <taxon>Tracheophyta</taxon>
        <taxon>Spermatophyta</taxon>
        <taxon>Magnoliopsida</taxon>
        <taxon>eudicotyledons</taxon>
        <taxon>Gunneridae</taxon>
        <taxon>Pentapetalae</taxon>
        <taxon>asterids</taxon>
        <taxon>lamiids</taxon>
        <taxon>Gentianales</taxon>
        <taxon>Rubiaceae</taxon>
        <taxon>Cinchonoideae</taxon>
        <taxon>Cinchoneae</taxon>
        <taxon>Cinchona</taxon>
    </lineage>
</organism>
<protein>
    <submittedName>
        <fullName evidence="2">Uncharacterized protein</fullName>
    </submittedName>
</protein>
<evidence type="ECO:0000256" key="1">
    <source>
        <dbReference type="SAM" id="MobiDB-lite"/>
    </source>
</evidence>
<dbReference type="EMBL" id="JBJUIK010000017">
    <property type="protein sequence ID" value="KAL3498377.1"/>
    <property type="molecule type" value="Genomic_DNA"/>
</dbReference>
<gene>
    <name evidence="2" type="ORF">ACH5RR_041109</name>
</gene>
<keyword evidence="3" id="KW-1185">Reference proteome</keyword>
<name>A0ABD2XXV1_9GENT</name>
<accession>A0ABD2XXV1</accession>
<evidence type="ECO:0000313" key="3">
    <source>
        <dbReference type="Proteomes" id="UP001630127"/>
    </source>
</evidence>
<dbReference type="Proteomes" id="UP001630127">
    <property type="component" value="Unassembled WGS sequence"/>
</dbReference>
<comment type="caution">
    <text evidence="2">The sequence shown here is derived from an EMBL/GenBank/DDBJ whole genome shotgun (WGS) entry which is preliminary data.</text>
</comment>
<reference evidence="2 3" key="1">
    <citation type="submission" date="2024-11" db="EMBL/GenBank/DDBJ databases">
        <title>A near-complete genome assembly of Cinchona calisaya.</title>
        <authorList>
            <person name="Lian D.C."/>
            <person name="Zhao X.W."/>
            <person name="Wei L."/>
        </authorList>
    </citation>
    <scope>NUCLEOTIDE SEQUENCE [LARGE SCALE GENOMIC DNA]</scope>
    <source>
        <tissue evidence="2">Nenye</tissue>
    </source>
</reference>
<feature type="region of interest" description="Disordered" evidence="1">
    <location>
        <begin position="87"/>
        <end position="107"/>
    </location>
</feature>
<sequence>MFGFDLCFRIDEAALPTPKSTQSEWTLYENWGHSNCLSLMIIKTKIAKHIRKSILESERTREFLALVEQQFEAADKALAVKLGPSLERFPSAQGPNEEGVSGLSLGQ</sequence>
<proteinExistence type="predicted"/>